<dbReference type="EMBL" id="LFJN01000013">
    <property type="protein sequence ID" value="KPI40095.1"/>
    <property type="molecule type" value="Genomic_DNA"/>
</dbReference>
<dbReference type="InterPro" id="IPR037519">
    <property type="entry name" value="LITAF_fam"/>
</dbReference>
<evidence type="ECO:0000313" key="9">
    <source>
        <dbReference type="EMBL" id="KPI40095.1"/>
    </source>
</evidence>
<dbReference type="GeneID" id="28732306"/>
<dbReference type="PROSITE" id="PS51837">
    <property type="entry name" value="LITAF"/>
    <property type="match status" value="1"/>
</dbReference>
<dbReference type="PANTHER" id="PTHR23292:SF6">
    <property type="entry name" value="FI16602P1-RELATED"/>
    <property type="match status" value="1"/>
</dbReference>
<reference evidence="9 10" key="1">
    <citation type="submission" date="2015-06" db="EMBL/GenBank/DDBJ databases">
        <title>Draft genome of the ant-associated black yeast Phialophora attae CBS 131958.</title>
        <authorList>
            <person name="Moreno L.F."/>
            <person name="Stielow B.J."/>
            <person name="de Hoog S."/>
            <person name="Vicente V.A."/>
            <person name="Weiss V.A."/>
            <person name="de Vries M."/>
            <person name="Cruz L.M."/>
            <person name="Souza E.M."/>
        </authorList>
    </citation>
    <scope>NUCLEOTIDE SEQUENCE [LARGE SCALE GENOMIC DNA]</scope>
    <source>
        <strain evidence="9 10">CBS 131958</strain>
    </source>
</reference>
<keyword evidence="3" id="KW-0479">Metal-binding</keyword>
<evidence type="ECO:0000256" key="2">
    <source>
        <dbReference type="ARBA" id="ARBA00005975"/>
    </source>
</evidence>
<feature type="compositionally biased region" description="Polar residues" evidence="6">
    <location>
        <begin position="1"/>
        <end position="47"/>
    </location>
</feature>
<dbReference type="GO" id="GO:0016020">
    <property type="term" value="C:membrane"/>
    <property type="evidence" value="ECO:0007669"/>
    <property type="project" value="UniProtKB-SubCell"/>
</dbReference>
<keyword evidence="7" id="KW-1133">Transmembrane helix</keyword>
<evidence type="ECO:0000256" key="1">
    <source>
        <dbReference type="ARBA" id="ARBA00004170"/>
    </source>
</evidence>
<feature type="compositionally biased region" description="Low complexity" evidence="6">
    <location>
        <begin position="50"/>
        <end position="59"/>
    </location>
</feature>
<feature type="region of interest" description="Disordered" evidence="6">
    <location>
        <begin position="1"/>
        <end position="67"/>
    </location>
</feature>
<evidence type="ECO:0000256" key="6">
    <source>
        <dbReference type="SAM" id="MobiDB-lite"/>
    </source>
</evidence>
<sequence>MSTYAPNYAPTPQQSQPQGVQSMTYSSPDQINQQQQHNEPSSYTNEKAVQPSQSQTQQPQAPPSYGYQQAPIVSGVTPLNQLDEFETTVDCPYCHYRARTRIVKDSSAITILVGIGIGCFCICLSCLPCILHWFPDVHHYCSNCNKRLATVKQSGGIKVYEVVPTGMPAAPGGQAPIPMQPPVNTNVTVQKPQEAVVRGS</sequence>
<name>A0A0N1H988_9EURO</name>
<dbReference type="PANTHER" id="PTHR23292">
    <property type="entry name" value="LIPOPOLYSACCHARIDE-INDUCED TUMOR NECROSIS FACTOR-ALPHA FACTOR"/>
    <property type="match status" value="1"/>
</dbReference>
<dbReference type="SMART" id="SM00714">
    <property type="entry name" value="LITAF"/>
    <property type="match status" value="1"/>
</dbReference>
<keyword evidence="7" id="KW-0812">Transmembrane</keyword>
<keyword evidence="10" id="KW-1185">Reference proteome</keyword>
<evidence type="ECO:0000313" key="10">
    <source>
        <dbReference type="Proteomes" id="UP000038010"/>
    </source>
</evidence>
<comment type="caution">
    <text evidence="9">The sequence shown here is derived from an EMBL/GenBank/DDBJ whole genome shotgun (WGS) entry which is preliminary data.</text>
</comment>
<dbReference type="STRING" id="1664694.A0A0N1H988"/>
<evidence type="ECO:0000256" key="3">
    <source>
        <dbReference type="ARBA" id="ARBA00022723"/>
    </source>
</evidence>
<keyword evidence="4" id="KW-0862">Zinc</keyword>
<dbReference type="InterPro" id="IPR006629">
    <property type="entry name" value="LITAF"/>
</dbReference>
<dbReference type="Pfam" id="PF10601">
    <property type="entry name" value="zf-LITAF-like"/>
    <property type="match status" value="1"/>
</dbReference>
<evidence type="ECO:0000256" key="5">
    <source>
        <dbReference type="ARBA" id="ARBA00023136"/>
    </source>
</evidence>
<evidence type="ECO:0000259" key="8">
    <source>
        <dbReference type="PROSITE" id="PS51837"/>
    </source>
</evidence>
<dbReference type="GO" id="GO:0008270">
    <property type="term" value="F:zinc ion binding"/>
    <property type="evidence" value="ECO:0007669"/>
    <property type="project" value="TreeGrafter"/>
</dbReference>
<protein>
    <recommendedName>
        <fullName evidence="8">LITAF domain-containing protein</fullName>
    </recommendedName>
</protein>
<keyword evidence="5 7" id="KW-0472">Membrane</keyword>
<proteinExistence type="inferred from homology"/>
<dbReference type="Proteomes" id="UP000038010">
    <property type="component" value="Unassembled WGS sequence"/>
</dbReference>
<dbReference type="RefSeq" id="XP_018000058.1">
    <property type="nucleotide sequence ID" value="XM_018140425.1"/>
</dbReference>
<comment type="similarity">
    <text evidence="2">Belongs to the CDIP1/LITAF family.</text>
</comment>
<evidence type="ECO:0000256" key="4">
    <source>
        <dbReference type="ARBA" id="ARBA00022833"/>
    </source>
</evidence>
<accession>A0A0N1H988</accession>
<dbReference type="AlphaFoldDB" id="A0A0N1H988"/>
<evidence type="ECO:0000256" key="7">
    <source>
        <dbReference type="SAM" id="Phobius"/>
    </source>
</evidence>
<feature type="domain" description="LITAF" evidence="8">
    <location>
        <begin position="71"/>
        <end position="153"/>
    </location>
</feature>
<dbReference type="VEuPathDB" id="FungiDB:AB675_11566"/>
<gene>
    <name evidence="9" type="ORF">AB675_11566</name>
</gene>
<dbReference type="OrthoDB" id="5599753at2759"/>
<feature type="transmembrane region" description="Helical" evidence="7">
    <location>
        <begin position="109"/>
        <end position="134"/>
    </location>
</feature>
<organism evidence="9 10">
    <name type="scientific">Cyphellophora attinorum</name>
    <dbReference type="NCBI Taxonomy" id="1664694"/>
    <lineage>
        <taxon>Eukaryota</taxon>
        <taxon>Fungi</taxon>
        <taxon>Dikarya</taxon>
        <taxon>Ascomycota</taxon>
        <taxon>Pezizomycotina</taxon>
        <taxon>Eurotiomycetes</taxon>
        <taxon>Chaetothyriomycetidae</taxon>
        <taxon>Chaetothyriales</taxon>
        <taxon>Cyphellophoraceae</taxon>
        <taxon>Cyphellophora</taxon>
    </lineage>
</organism>
<comment type="subcellular location">
    <subcellularLocation>
        <location evidence="1">Membrane</location>
        <topology evidence="1">Peripheral membrane protein</topology>
    </subcellularLocation>
</comment>